<comment type="caution">
    <text evidence="2">The sequence shown here is derived from an EMBL/GenBank/DDBJ whole genome shotgun (WGS) entry which is preliminary data.</text>
</comment>
<organism evidence="2 3">
    <name type="scientific">Oryza meyeriana var. granulata</name>
    <dbReference type="NCBI Taxonomy" id="110450"/>
    <lineage>
        <taxon>Eukaryota</taxon>
        <taxon>Viridiplantae</taxon>
        <taxon>Streptophyta</taxon>
        <taxon>Embryophyta</taxon>
        <taxon>Tracheophyta</taxon>
        <taxon>Spermatophyta</taxon>
        <taxon>Magnoliopsida</taxon>
        <taxon>Liliopsida</taxon>
        <taxon>Poales</taxon>
        <taxon>Poaceae</taxon>
        <taxon>BOP clade</taxon>
        <taxon>Oryzoideae</taxon>
        <taxon>Oryzeae</taxon>
        <taxon>Oryzinae</taxon>
        <taxon>Oryza</taxon>
        <taxon>Oryza meyeriana</taxon>
    </lineage>
</organism>
<gene>
    <name evidence="2" type="ORF">E2562_014123</name>
</gene>
<dbReference type="AlphaFoldDB" id="A0A6G1F8F5"/>
<name>A0A6G1F8F5_9ORYZ</name>
<sequence length="119" mass="12655">MPMRPSPHSITLPCRIPQPHAPTAPSLSVATTGRDGTLLGHAESCARRSEQRADDEPCHGPPPPVGRSLPPQERPIPCHTPSLSSSLKPRSVTSHRSLPPDPAAPRTNEGLPPPQLDRG</sequence>
<evidence type="ECO:0000313" key="2">
    <source>
        <dbReference type="EMBL" id="KAF0933133.1"/>
    </source>
</evidence>
<protein>
    <submittedName>
        <fullName evidence="2">Uncharacterized protein</fullName>
    </submittedName>
</protein>
<evidence type="ECO:0000313" key="3">
    <source>
        <dbReference type="Proteomes" id="UP000479710"/>
    </source>
</evidence>
<reference evidence="2 3" key="1">
    <citation type="submission" date="2019-11" db="EMBL/GenBank/DDBJ databases">
        <title>Whole genome sequence of Oryza granulata.</title>
        <authorList>
            <person name="Li W."/>
        </authorList>
    </citation>
    <scope>NUCLEOTIDE SEQUENCE [LARGE SCALE GENOMIC DNA]</scope>
    <source>
        <strain evidence="3">cv. Menghai</strain>
        <tissue evidence="2">Leaf</tissue>
    </source>
</reference>
<proteinExistence type="predicted"/>
<feature type="compositionally biased region" description="Polar residues" evidence="1">
    <location>
        <begin position="81"/>
        <end position="96"/>
    </location>
</feature>
<dbReference type="Proteomes" id="UP000479710">
    <property type="component" value="Unassembled WGS sequence"/>
</dbReference>
<feature type="compositionally biased region" description="Basic and acidic residues" evidence="1">
    <location>
        <begin position="44"/>
        <end position="58"/>
    </location>
</feature>
<keyword evidence="3" id="KW-1185">Reference proteome</keyword>
<accession>A0A6G1F8F5</accession>
<evidence type="ECO:0000256" key="1">
    <source>
        <dbReference type="SAM" id="MobiDB-lite"/>
    </source>
</evidence>
<feature type="region of interest" description="Disordered" evidence="1">
    <location>
        <begin position="1"/>
        <end position="119"/>
    </location>
</feature>
<dbReference type="EMBL" id="SPHZ02000001">
    <property type="protein sequence ID" value="KAF0933133.1"/>
    <property type="molecule type" value="Genomic_DNA"/>
</dbReference>